<protein>
    <submittedName>
        <fullName evidence="4">3-oxoadipate enol-lactonase</fullName>
    </submittedName>
</protein>
<dbReference type="PANTHER" id="PTHR43798:SF31">
    <property type="entry name" value="AB HYDROLASE SUPERFAMILY PROTEIN YCLE"/>
    <property type="match status" value="1"/>
</dbReference>
<gene>
    <name evidence="4" type="ORF">ATY37_12890</name>
</gene>
<sequence length="290" mass="32382">MKRFILNLTLFVFMAFGSMSALANDSAVKYGIATSHDGEKIAYSMAGSGDTTLIFIHGWSLDSRLWHNQINEFSQQYQVIAMDLAGHGNSSFNREEYTMAAFAQDVKAIIEKEQLDSVILVGHSMAGGVIAEAAKLMPKTVKGIIGIDTSQNVALAFTQSDLDAMTKPFETDFQAGITAFVKDSLPENAESNLRYWITQDMASAPPTVAINQFRHYLGQYITGEAHRVYESVYVPVILVNARLWPTDSDTNKKYIKNYNIYYIEDSGHFPMLEKPEQFNKTLMKAVKSVN</sequence>
<dbReference type="Proteomes" id="UP000075346">
    <property type="component" value="Unassembled WGS sequence"/>
</dbReference>
<proteinExistence type="predicted"/>
<dbReference type="GO" id="GO:0016787">
    <property type="term" value="F:hydrolase activity"/>
    <property type="evidence" value="ECO:0007669"/>
    <property type="project" value="UniProtKB-KW"/>
</dbReference>
<dbReference type="PANTHER" id="PTHR43798">
    <property type="entry name" value="MONOACYLGLYCEROL LIPASE"/>
    <property type="match status" value="1"/>
</dbReference>
<dbReference type="Pfam" id="PF00561">
    <property type="entry name" value="Abhydrolase_1"/>
    <property type="match status" value="1"/>
</dbReference>
<evidence type="ECO:0000256" key="2">
    <source>
        <dbReference type="SAM" id="SignalP"/>
    </source>
</evidence>
<name>A0A151KZK5_9VIBR</name>
<evidence type="ECO:0000259" key="3">
    <source>
        <dbReference type="Pfam" id="PF00561"/>
    </source>
</evidence>
<keyword evidence="1" id="KW-0378">Hydrolase</keyword>
<keyword evidence="2" id="KW-0732">Signal</keyword>
<evidence type="ECO:0000256" key="1">
    <source>
        <dbReference type="ARBA" id="ARBA00022801"/>
    </source>
</evidence>
<feature type="domain" description="AB hydrolase-1" evidence="3">
    <location>
        <begin position="52"/>
        <end position="197"/>
    </location>
</feature>
<evidence type="ECO:0000313" key="5">
    <source>
        <dbReference type="Proteomes" id="UP000075346"/>
    </source>
</evidence>
<dbReference type="SUPFAM" id="SSF53474">
    <property type="entry name" value="alpha/beta-Hydrolases"/>
    <property type="match status" value="1"/>
</dbReference>
<dbReference type="Gene3D" id="3.40.50.1820">
    <property type="entry name" value="alpha/beta hydrolase"/>
    <property type="match status" value="1"/>
</dbReference>
<comment type="caution">
    <text evidence="4">The sequence shown here is derived from an EMBL/GenBank/DDBJ whole genome shotgun (WGS) entry which is preliminary data.</text>
</comment>
<dbReference type="GO" id="GO:0016020">
    <property type="term" value="C:membrane"/>
    <property type="evidence" value="ECO:0007669"/>
    <property type="project" value="TreeGrafter"/>
</dbReference>
<evidence type="ECO:0000313" key="4">
    <source>
        <dbReference type="EMBL" id="KYN89451.1"/>
    </source>
</evidence>
<reference evidence="5" key="1">
    <citation type="submission" date="2015-12" db="EMBL/GenBank/DDBJ databases">
        <authorList>
            <person name="Shamseldin A."/>
            <person name="Moawad H."/>
            <person name="Abd El-Rahim W.M."/>
            <person name="Sadowsky M.J."/>
        </authorList>
    </citation>
    <scope>NUCLEOTIDE SEQUENCE [LARGE SCALE GENOMIC DNA]</scope>
    <source>
        <strain evidence="5">2538-88</strain>
    </source>
</reference>
<dbReference type="InterPro" id="IPR000073">
    <property type="entry name" value="AB_hydrolase_1"/>
</dbReference>
<dbReference type="InterPro" id="IPR029058">
    <property type="entry name" value="AB_hydrolase_fold"/>
</dbReference>
<organism evidence="4 5">
    <name type="scientific">Vibrio cidicii</name>
    <dbReference type="NCBI Taxonomy" id="1763883"/>
    <lineage>
        <taxon>Bacteria</taxon>
        <taxon>Pseudomonadati</taxon>
        <taxon>Pseudomonadota</taxon>
        <taxon>Gammaproteobacteria</taxon>
        <taxon>Vibrionales</taxon>
        <taxon>Vibrionaceae</taxon>
        <taxon>Vibrio</taxon>
    </lineage>
</organism>
<dbReference type="AlphaFoldDB" id="A0A151KZK5"/>
<dbReference type="RefSeq" id="WP_061896617.1">
    <property type="nucleotide sequence ID" value="NZ_LOBR01000018.1"/>
</dbReference>
<dbReference type="EMBL" id="LOBR01000018">
    <property type="protein sequence ID" value="KYN89451.1"/>
    <property type="molecule type" value="Genomic_DNA"/>
</dbReference>
<dbReference type="InterPro" id="IPR050266">
    <property type="entry name" value="AB_hydrolase_sf"/>
</dbReference>
<accession>A0A151KZK5</accession>
<feature type="chain" id="PRO_5007583753" evidence="2">
    <location>
        <begin position="24"/>
        <end position="290"/>
    </location>
</feature>
<feature type="signal peptide" evidence="2">
    <location>
        <begin position="1"/>
        <end position="23"/>
    </location>
</feature>